<proteinExistence type="predicted"/>
<keyword evidence="2" id="KW-0677">Repeat</keyword>
<dbReference type="EMBL" id="CAJJDO010000022">
    <property type="protein sequence ID" value="CAD8151953.1"/>
    <property type="molecule type" value="Genomic_DNA"/>
</dbReference>
<dbReference type="PANTHER" id="PTHR46093">
    <property type="entry name" value="ACYL-COA-BINDING DOMAIN-CONTAINING PROTEIN 5"/>
    <property type="match status" value="1"/>
</dbReference>
<dbReference type="Pfam" id="PF24681">
    <property type="entry name" value="Kelch_KLHDC2_KLHL20_DRC7"/>
    <property type="match status" value="2"/>
</dbReference>
<accession>A0A8S1TJ93</accession>
<sequence>MHLRSSSQGVSPQIEILQSERTLLNTPVTQSALFKTFTEMPKAKAFSKTILRIPSPRARLMMQLTHNKVQREQIISQMTERHQEVISDALDQGNQKKLKIRVVQKLKRRDHSPKKRVNLKEGARVYQMPNLALPTVEAEIDHPPQLTFYGETQEFFRSARSFRPSFTESGSMALYGDSLYLYGGIAGDGIRDQMLRFDLRFQDWHVVNGQGEMPKNGRAALTVVALRNHFIYFGGSCKFNTKLKIRECFNTVFDYNASTRFWEKLNVQGDYIEPRRHHKACLYGWKWMLVYGGVNSNEQVLNDTALYNIEKMIWKQWDVKSTPICCHSIINISLSSKFNDNTTDLIPVETIYSFGGKNQDGNSTNQMKKLIFYPNTTTAIAWETVQTEGKPPMPCHNHTMEFIKKIQGIIILGGQRDQIINGCLESSECFIFYPSLNLWQQVVIEGINVPRCAHNSVLLSSKIAVFGGIGNGRYLEPLINYIETDQTQVQARVTKEQFTKRQNQYLMKSQKNSLEKMESLTYSPRQFTSFHSEGYKGQGFRINTKRLSCLPQSTRSYLPQKRQVLVRYDILIGFVKQIIKENLDILNNFDKFMNQQSLQ</sequence>
<dbReference type="AlphaFoldDB" id="A0A8S1TJ93"/>
<dbReference type="OrthoDB" id="4447at2759"/>
<evidence type="ECO:0000313" key="4">
    <source>
        <dbReference type="Proteomes" id="UP000689195"/>
    </source>
</evidence>
<keyword evidence="4" id="KW-1185">Reference proteome</keyword>
<comment type="caution">
    <text evidence="3">The sequence shown here is derived from an EMBL/GenBank/DDBJ whole genome shotgun (WGS) entry which is preliminary data.</text>
</comment>
<protein>
    <recommendedName>
        <fullName evidence="5">Kelch motif family protein</fullName>
    </recommendedName>
</protein>
<evidence type="ECO:0000256" key="2">
    <source>
        <dbReference type="ARBA" id="ARBA00022737"/>
    </source>
</evidence>
<keyword evidence="1" id="KW-0880">Kelch repeat</keyword>
<organism evidence="3 4">
    <name type="scientific">Paramecium pentaurelia</name>
    <dbReference type="NCBI Taxonomy" id="43138"/>
    <lineage>
        <taxon>Eukaryota</taxon>
        <taxon>Sar</taxon>
        <taxon>Alveolata</taxon>
        <taxon>Ciliophora</taxon>
        <taxon>Intramacronucleata</taxon>
        <taxon>Oligohymenophorea</taxon>
        <taxon>Peniculida</taxon>
        <taxon>Parameciidae</taxon>
        <taxon>Paramecium</taxon>
    </lineage>
</organism>
<name>A0A8S1TJ93_9CILI</name>
<evidence type="ECO:0008006" key="5">
    <source>
        <dbReference type="Google" id="ProtNLM"/>
    </source>
</evidence>
<dbReference type="Proteomes" id="UP000689195">
    <property type="component" value="Unassembled WGS sequence"/>
</dbReference>
<evidence type="ECO:0000256" key="1">
    <source>
        <dbReference type="ARBA" id="ARBA00022441"/>
    </source>
</evidence>
<gene>
    <name evidence="3" type="ORF">PPENT_87.1.T0220205</name>
</gene>
<evidence type="ECO:0000313" key="3">
    <source>
        <dbReference type="EMBL" id="CAD8151953.1"/>
    </source>
</evidence>
<reference evidence="3" key="1">
    <citation type="submission" date="2021-01" db="EMBL/GenBank/DDBJ databases">
        <authorList>
            <consortium name="Genoscope - CEA"/>
            <person name="William W."/>
        </authorList>
    </citation>
    <scope>NUCLEOTIDE SEQUENCE</scope>
</reference>
<dbReference type="PANTHER" id="PTHR46093:SF18">
    <property type="entry name" value="FIBRONECTIN TYPE-III DOMAIN-CONTAINING PROTEIN"/>
    <property type="match status" value="1"/>
</dbReference>